<evidence type="ECO:0000256" key="9">
    <source>
        <dbReference type="ARBA" id="ARBA00039233"/>
    </source>
</evidence>
<evidence type="ECO:0000256" key="3">
    <source>
        <dbReference type="ARBA" id="ARBA00022741"/>
    </source>
</evidence>
<dbReference type="EC" id="3.6.4.13" evidence="2"/>
<dbReference type="GO" id="GO:0005829">
    <property type="term" value="C:cytosol"/>
    <property type="evidence" value="ECO:0007669"/>
    <property type="project" value="TreeGrafter"/>
</dbReference>
<keyword evidence="16" id="KW-1185">Reference proteome</keyword>
<dbReference type="InterPro" id="IPR001650">
    <property type="entry name" value="Helicase_C-like"/>
</dbReference>
<keyword evidence="6" id="KW-0067">ATP-binding</keyword>
<dbReference type="EMBL" id="SWFS01000011">
    <property type="protein sequence ID" value="KAA8917781.1"/>
    <property type="molecule type" value="Genomic_DNA"/>
</dbReference>
<dbReference type="SUPFAM" id="SSF52540">
    <property type="entry name" value="P-loop containing nucleoside triphosphate hydrolases"/>
    <property type="match status" value="2"/>
</dbReference>
<feature type="domain" description="Helicase C-terminal" evidence="14">
    <location>
        <begin position="224"/>
        <end position="454"/>
    </location>
</feature>
<accession>A0A642VEF8</accession>
<dbReference type="PANTHER" id="PTHR47959:SF21">
    <property type="entry name" value="DEAD-BOX HELICASE 56"/>
    <property type="match status" value="1"/>
</dbReference>
<dbReference type="GO" id="GO:0003724">
    <property type="term" value="F:RNA helicase activity"/>
    <property type="evidence" value="ECO:0007669"/>
    <property type="project" value="UniProtKB-EC"/>
</dbReference>
<dbReference type="CDD" id="cd17961">
    <property type="entry name" value="DEADc_DDX56"/>
    <property type="match status" value="1"/>
</dbReference>
<comment type="function">
    <text evidence="1">ATP-binding RNA helicase involved in the biogenesis of 60S ribosomal subunits and is required for the normal formation of 25S and 5.8S rRNAs.</text>
</comment>
<dbReference type="CDD" id="cd18787">
    <property type="entry name" value="SF2_C_DEAD"/>
    <property type="match status" value="1"/>
</dbReference>
<feature type="compositionally biased region" description="Low complexity" evidence="12">
    <location>
        <begin position="327"/>
        <end position="338"/>
    </location>
</feature>
<dbReference type="GO" id="GO:0016787">
    <property type="term" value="F:hydrolase activity"/>
    <property type="evidence" value="ECO:0007669"/>
    <property type="project" value="UniProtKB-KW"/>
</dbReference>
<reference evidence="15" key="1">
    <citation type="journal article" date="2019" name="G3 (Bethesda)">
        <title>Genome Assemblies of Two Rare Opportunistic Yeast Pathogens: Diutina rugosa (syn. Candida rugosa) and Trichomonascus ciferrii (syn. Candida ciferrii).</title>
        <authorList>
            <person name="Mixao V."/>
            <person name="Saus E."/>
            <person name="Hansen A.P."/>
            <person name="Lass-Florl C."/>
            <person name="Gabaldon T."/>
        </authorList>
    </citation>
    <scope>NUCLEOTIDE SEQUENCE</scope>
    <source>
        <strain evidence="15">CBS 4856</strain>
    </source>
</reference>
<dbReference type="Pfam" id="PF00271">
    <property type="entry name" value="Helicase_C"/>
    <property type="match status" value="2"/>
</dbReference>
<dbReference type="Proteomes" id="UP000761534">
    <property type="component" value="Unassembled WGS sequence"/>
</dbReference>
<proteinExistence type="inferred from homology"/>
<keyword evidence="3" id="KW-0547">Nucleotide-binding</keyword>
<evidence type="ECO:0000256" key="1">
    <source>
        <dbReference type="ARBA" id="ARBA00003706"/>
    </source>
</evidence>
<dbReference type="SMART" id="SM00487">
    <property type="entry name" value="DEXDc"/>
    <property type="match status" value="1"/>
</dbReference>
<feature type="domain" description="Helicase ATP-binding" evidence="13">
    <location>
        <begin position="35"/>
        <end position="212"/>
    </location>
</feature>
<dbReference type="InterPro" id="IPR050079">
    <property type="entry name" value="DEAD_box_RNA_helicase"/>
</dbReference>
<keyword evidence="5" id="KW-0347">Helicase</keyword>
<evidence type="ECO:0000256" key="12">
    <source>
        <dbReference type="SAM" id="MobiDB-lite"/>
    </source>
</evidence>
<gene>
    <name evidence="15" type="ORF">TRICI_000089</name>
</gene>
<evidence type="ECO:0000256" key="11">
    <source>
        <dbReference type="ARBA" id="ARBA00047984"/>
    </source>
</evidence>
<evidence type="ECO:0000256" key="5">
    <source>
        <dbReference type="ARBA" id="ARBA00022806"/>
    </source>
</evidence>
<name>A0A642VEF8_9ASCO</name>
<evidence type="ECO:0000256" key="6">
    <source>
        <dbReference type="ARBA" id="ARBA00022840"/>
    </source>
</evidence>
<organism evidence="15 16">
    <name type="scientific">Trichomonascus ciferrii</name>
    <dbReference type="NCBI Taxonomy" id="44093"/>
    <lineage>
        <taxon>Eukaryota</taxon>
        <taxon>Fungi</taxon>
        <taxon>Dikarya</taxon>
        <taxon>Ascomycota</taxon>
        <taxon>Saccharomycotina</taxon>
        <taxon>Dipodascomycetes</taxon>
        <taxon>Dipodascales</taxon>
        <taxon>Trichomonascaceae</taxon>
        <taxon>Trichomonascus</taxon>
        <taxon>Trichomonascus ciferrii complex</taxon>
    </lineage>
</organism>
<evidence type="ECO:0000256" key="10">
    <source>
        <dbReference type="ARBA" id="ARBA00039616"/>
    </source>
</evidence>
<evidence type="ECO:0000313" key="16">
    <source>
        <dbReference type="Proteomes" id="UP000761534"/>
    </source>
</evidence>
<dbReference type="GO" id="GO:0006364">
    <property type="term" value="P:rRNA processing"/>
    <property type="evidence" value="ECO:0007669"/>
    <property type="project" value="UniProtKB-ARBA"/>
</dbReference>
<dbReference type="PANTHER" id="PTHR47959">
    <property type="entry name" value="ATP-DEPENDENT RNA HELICASE RHLE-RELATED"/>
    <property type="match status" value="1"/>
</dbReference>
<feature type="region of interest" description="Disordered" evidence="12">
    <location>
        <begin position="314"/>
        <end position="357"/>
    </location>
</feature>
<dbReference type="GO" id="GO:0005524">
    <property type="term" value="F:ATP binding"/>
    <property type="evidence" value="ECO:0007669"/>
    <property type="project" value="UniProtKB-KW"/>
</dbReference>
<protein>
    <recommendedName>
        <fullName evidence="9">ATP-dependent RNA helicase DBP9</fullName>
        <ecNumber evidence="2">3.6.4.13</ecNumber>
    </recommendedName>
    <alternativeName>
        <fullName evidence="10">ATP-dependent RNA helicase dbp9</fullName>
    </alternativeName>
</protein>
<dbReference type="InterPro" id="IPR027417">
    <property type="entry name" value="P-loop_NTPase"/>
</dbReference>
<evidence type="ECO:0000256" key="7">
    <source>
        <dbReference type="ARBA" id="ARBA00022884"/>
    </source>
</evidence>
<dbReference type="PROSITE" id="PS51192">
    <property type="entry name" value="HELICASE_ATP_BIND_1"/>
    <property type="match status" value="1"/>
</dbReference>
<keyword evidence="4" id="KW-0378">Hydrolase</keyword>
<dbReference type="InterPro" id="IPR011545">
    <property type="entry name" value="DEAD/DEAH_box_helicase_dom"/>
</dbReference>
<evidence type="ECO:0000256" key="4">
    <source>
        <dbReference type="ARBA" id="ARBA00022801"/>
    </source>
</evidence>
<dbReference type="AlphaFoldDB" id="A0A642VEF8"/>
<evidence type="ECO:0000256" key="2">
    <source>
        <dbReference type="ARBA" id="ARBA00012552"/>
    </source>
</evidence>
<dbReference type="Gene3D" id="3.40.50.300">
    <property type="entry name" value="P-loop containing nucleotide triphosphate hydrolases"/>
    <property type="match status" value="2"/>
</dbReference>
<dbReference type="SMART" id="SM00490">
    <property type="entry name" value="HELICc"/>
    <property type="match status" value="1"/>
</dbReference>
<comment type="caution">
    <text evidence="15">The sequence shown here is derived from an EMBL/GenBank/DDBJ whole genome shotgun (WGS) entry which is preliminary data.</text>
</comment>
<dbReference type="OrthoDB" id="1191041at2759"/>
<dbReference type="Pfam" id="PF00270">
    <property type="entry name" value="DEAD"/>
    <property type="match status" value="1"/>
</dbReference>
<comment type="similarity">
    <text evidence="8">Belongs to the DEAD box helicase family. DDX56/DBP9 subfamily.</text>
</comment>
<evidence type="ECO:0000313" key="15">
    <source>
        <dbReference type="EMBL" id="KAA8917781.1"/>
    </source>
</evidence>
<comment type="catalytic activity">
    <reaction evidence="11">
        <text>ATP + H2O = ADP + phosphate + H(+)</text>
        <dbReference type="Rhea" id="RHEA:13065"/>
        <dbReference type="ChEBI" id="CHEBI:15377"/>
        <dbReference type="ChEBI" id="CHEBI:15378"/>
        <dbReference type="ChEBI" id="CHEBI:30616"/>
        <dbReference type="ChEBI" id="CHEBI:43474"/>
        <dbReference type="ChEBI" id="CHEBI:456216"/>
        <dbReference type="EC" id="3.6.4.13"/>
    </reaction>
</comment>
<dbReference type="InterPro" id="IPR014001">
    <property type="entry name" value="Helicase_ATP-bd"/>
</dbReference>
<dbReference type="VEuPathDB" id="FungiDB:TRICI_000089"/>
<keyword evidence="7" id="KW-0694">RNA-binding</keyword>
<evidence type="ECO:0000259" key="14">
    <source>
        <dbReference type="PROSITE" id="PS51194"/>
    </source>
</evidence>
<sequence>MTSFEDLYSFDARLVQAIKHEGYKSATLIQEKAIPLALQDKKDIVARAKTGSGKTAAYLIPIIQLLLEEEGNLDGNRALILVPTKELSDQVHKVLNKLIMYCGKVIKCVNIGNTSSETVQTSLLSNSPHVIVSTPAKALTHVQKGNIVGRDIKYLVIDEADQMISLDNQGDLEELAGLLPIKKTVQAWLMSATLEEDVETLKHSFCRNTAILKLDDDSDDGKNSLTQYYVKCSEFDKFLLAYVIFKLNLVRGKTIIFVNDVDRCYRLKLFFEQFGIKSCVLNSQLPIASRLHIVEEFNKNVYNLVIATDETHDLSRQEKEEEEQENQRQQQQGTSQEETTSNNEKSGGKKGGKKGSKDYGVSRGVDFLNVACVLNFDLPTSSRAYTHRIGRTARANKSGMALSFVVPKEKWGTHKASSLPSARKDEKVLNKIVRSQAKLDRTLEPYTFDMKQVESFRYRMEDAFRSVTKVAVREAQVKEIKQQLLTSDKLQRHFEENPEDLANLRHDHELHPSRVQSHLKRVPEYLIKGASSKDKNIGFVGFHKTSENRIRKVRKMRNHKTKKKDPLKSFKK</sequence>
<evidence type="ECO:0000259" key="13">
    <source>
        <dbReference type="PROSITE" id="PS51192"/>
    </source>
</evidence>
<dbReference type="GO" id="GO:0003723">
    <property type="term" value="F:RNA binding"/>
    <property type="evidence" value="ECO:0007669"/>
    <property type="project" value="UniProtKB-KW"/>
</dbReference>
<evidence type="ECO:0000256" key="8">
    <source>
        <dbReference type="ARBA" id="ARBA00038041"/>
    </source>
</evidence>
<dbReference type="PROSITE" id="PS51194">
    <property type="entry name" value="HELICASE_CTER"/>
    <property type="match status" value="1"/>
</dbReference>